<protein>
    <submittedName>
        <fullName evidence="2">Uncharacterized protein</fullName>
    </submittedName>
</protein>
<gene>
    <name evidence="2" type="ORF">NliqN6_6868</name>
</gene>
<feature type="region of interest" description="Disordered" evidence="1">
    <location>
        <begin position="384"/>
        <end position="405"/>
    </location>
</feature>
<name>A0A8H3TZC7_9TREE</name>
<accession>A0A8H3TZC7</accession>
<dbReference type="OrthoDB" id="2585387at2759"/>
<evidence type="ECO:0000256" key="1">
    <source>
        <dbReference type="SAM" id="MobiDB-lite"/>
    </source>
</evidence>
<dbReference type="EMBL" id="BLZA01000058">
    <property type="protein sequence ID" value="GHJ90466.1"/>
    <property type="molecule type" value="Genomic_DNA"/>
</dbReference>
<dbReference type="Proteomes" id="UP000620104">
    <property type="component" value="Unassembled WGS sequence"/>
</dbReference>
<dbReference type="AlphaFoldDB" id="A0A8H3TZC7"/>
<sequence>MQSSQLSKLKRYFIKDRLPAPRLTTRIRLQNDLVVVHPRSVLPASSLDPIEEASVAGANGIPDDTLLFGHASIAADPCVQIVNVRVGLVVVYRYKLAPTDEKPREYIIFEQYKAFSQDEIVLVAPSTAVATSTAATTSDAAAPQPQLVHRRVNFDILVPSSLPTYEHSSHGIILPQVRVTVEYGYRAQGRDTVEAMMAPTTTAAAAAAAVGPGGVEEQTEEGSLILGRRMITDRWQGGGTVYVPRKSYAMTASHNSSDSSLETQTGLERRRQTWCKNMAVIANPNPTTGTHALRAHKSGVAPGIGAWQVYLLSDSFSVGGYVIPRLELTSLVPGCTIFAIHLHLHQTFYITPPEEYRFNPNGQEQYNPVEVTCPVEKIPLCTDGSVPADRRPRRGTTPVLWEGPPRGRGRDVAPGIYVWQQDKVRISDESKARPTTVAGTSTLMRVQHEIAFRIFFSIEGETIGGEPIPGGNQTGEMRMLVLTVPCFLASCCCIAERVKLPEYTEKKTDGTTELPTVPMCACCYQTTDFPTPGFPPEFLQTPRDALPIGSATPDGPEGNAAAPRPRQKSQAATTSRRDLSGSAARVRAGL</sequence>
<comment type="caution">
    <text evidence="2">The sequence shown here is derived from an EMBL/GenBank/DDBJ whole genome shotgun (WGS) entry which is preliminary data.</text>
</comment>
<reference evidence="2" key="1">
    <citation type="submission" date="2020-07" db="EMBL/GenBank/DDBJ databases">
        <title>Draft Genome Sequence of a Deep-Sea Yeast, Naganishia (Cryptococcus) liquefaciens strain N6.</title>
        <authorList>
            <person name="Han Y.W."/>
            <person name="Kajitani R."/>
            <person name="Morimoto H."/>
            <person name="Parhat M."/>
            <person name="Tsubouchi H."/>
            <person name="Bakenova O."/>
            <person name="Ogata M."/>
            <person name="Argunhan B."/>
            <person name="Aoki R."/>
            <person name="Kajiwara S."/>
            <person name="Itoh T."/>
            <person name="Iwasaki H."/>
        </authorList>
    </citation>
    <scope>NUCLEOTIDE SEQUENCE</scope>
    <source>
        <strain evidence="2">N6</strain>
    </source>
</reference>
<proteinExistence type="predicted"/>
<feature type="region of interest" description="Disordered" evidence="1">
    <location>
        <begin position="533"/>
        <end position="590"/>
    </location>
</feature>
<evidence type="ECO:0000313" key="3">
    <source>
        <dbReference type="Proteomes" id="UP000620104"/>
    </source>
</evidence>
<organism evidence="2 3">
    <name type="scientific">Naganishia liquefaciens</name>
    <dbReference type="NCBI Taxonomy" id="104408"/>
    <lineage>
        <taxon>Eukaryota</taxon>
        <taxon>Fungi</taxon>
        <taxon>Dikarya</taxon>
        <taxon>Basidiomycota</taxon>
        <taxon>Agaricomycotina</taxon>
        <taxon>Tremellomycetes</taxon>
        <taxon>Filobasidiales</taxon>
        <taxon>Filobasidiaceae</taxon>
        <taxon>Naganishia</taxon>
    </lineage>
</organism>
<keyword evidence="3" id="KW-1185">Reference proteome</keyword>
<evidence type="ECO:0000313" key="2">
    <source>
        <dbReference type="EMBL" id="GHJ90466.1"/>
    </source>
</evidence>